<keyword evidence="2" id="KW-1133">Transmembrane helix</keyword>
<feature type="transmembrane region" description="Helical" evidence="2">
    <location>
        <begin position="111"/>
        <end position="135"/>
    </location>
</feature>
<protein>
    <submittedName>
        <fullName evidence="3">RDD family protein</fullName>
    </submittedName>
</protein>
<evidence type="ECO:0000256" key="1">
    <source>
        <dbReference type="SAM" id="MobiDB-lite"/>
    </source>
</evidence>
<feature type="compositionally biased region" description="Low complexity" evidence="1">
    <location>
        <begin position="22"/>
        <end position="37"/>
    </location>
</feature>
<name>A0A1I2RIC5_9CORY</name>
<keyword evidence="2" id="KW-0472">Membrane</keyword>
<feature type="region of interest" description="Disordered" evidence="1">
    <location>
        <begin position="22"/>
        <end position="45"/>
    </location>
</feature>
<gene>
    <name evidence="3" type="ORF">SAMN05660282_00822</name>
</gene>
<sequence>MHTLLVFLSRYQKSHGVKVYTPPSESLNSPLPRLRSSTMSKQQRRSWLEGPQIPAEFDGTDTHSRWPGEKLGLPKTGIGSLASVLRRCAGVLIDWWICWFAAILIHQFTDIFGGVAFLALVFFVLLGTISVALFARTPGQAVLGMGVARIDEGGAPVGLVRAFFRSILTIFVFPAIVVDEDGRGMHDRFTSTTVIRG</sequence>
<dbReference type="InterPro" id="IPR051791">
    <property type="entry name" value="Pra-immunoreactive"/>
</dbReference>
<dbReference type="PANTHER" id="PTHR36115:SF6">
    <property type="entry name" value="PROLINE-RICH ANTIGEN HOMOLOG"/>
    <property type="match status" value="1"/>
</dbReference>
<dbReference type="EMBL" id="FOPJ01000003">
    <property type="protein sequence ID" value="SFG40415.1"/>
    <property type="molecule type" value="Genomic_DNA"/>
</dbReference>
<evidence type="ECO:0000313" key="3">
    <source>
        <dbReference type="EMBL" id="SFG40415.1"/>
    </source>
</evidence>
<dbReference type="PANTHER" id="PTHR36115">
    <property type="entry name" value="PROLINE-RICH ANTIGEN HOMOLOG-RELATED"/>
    <property type="match status" value="1"/>
</dbReference>
<reference evidence="3 4" key="1">
    <citation type="submission" date="2016-10" db="EMBL/GenBank/DDBJ databases">
        <authorList>
            <person name="de Groot N.N."/>
        </authorList>
    </citation>
    <scope>NUCLEOTIDE SEQUENCE [LARGE SCALE GENOMIC DNA]</scope>
    <source>
        <strain>J11</strain>
        <strain evidence="4">PG 39</strain>
    </source>
</reference>
<evidence type="ECO:0000313" key="4">
    <source>
        <dbReference type="Proteomes" id="UP000199065"/>
    </source>
</evidence>
<proteinExistence type="predicted"/>
<evidence type="ECO:0000256" key="2">
    <source>
        <dbReference type="SAM" id="Phobius"/>
    </source>
</evidence>
<accession>A0A1I2RIC5</accession>
<dbReference type="STRING" id="185761.SAMN05660282_00822"/>
<keyword evidence="2" id="KW-0812">Transmembrane</keyword>
<dbReference type="AlphaFoldDB" id="A0A1I2RIC5"/>
<keyword evidence="4" id="KW-1185">Reference proteome</keyword>
<organism evidence="3 4">
    <name type="scientific">Corynebacterium spheniscorum</name>
    <dbReference type="NCBI Taxonomy" id="185761"/>
    <lineage>
        <taxon>Bacteria</taxon>
        <taxon>Bacillati</taxon>
        <taxon>Actinomycetota</taxon>
        <taxon>Actinomycetes</taxon>
        <taxon>Mycobacteriales</taxon>
        <taxon>Corynebacteriaceae</taxon>
        <taxon>Corynebacterium</taxon>
    </lineage>
</organism>
<dbReference type="Proteomes" id="UP000199065">
    <property type="component" value="Unassembled WGS sequence"/>
</dbReference>